<evidence type="ECO:0000313" key="1">
    <source>
        <dbReference type="EMBL" id="SVC84231.1"/>
    </source>
</evidence>
<proteinExistence type="predicted"/>
<dbReference type="EMBL" id="UINC01114133">
    <property type="protein sequence ID" value="SVC84231.1"/>
    <property type="molecule type" value="Genomic_DNA"/>
</dbReference>
<dbReference type="AlphaFoldDB" id="A0A382QIZ1"/>
<protein>
    <recommendedName>
        <fullName evidence="2">Alcohol dehydrogenase iron-type/glycerol dehydrogenase GldA domain-containing protein</fullName>
    </recommendedName>
</protein>
<dbReference type="SUPFAM" id="SSF56796">
    <property type="entry name" value="Dehydroquinate synthase-like"/>
    <property type="match status" value="1"/>
</dbReference>
<dbReference type="Gene3D" id="3.40.50.1970">
    <property type="match status" value="1"/>
</dbReference>
<evidence type="ECO:0008006" key="2">
    <source>
        <dbReference type="Google" id="ProtNLM"/>
    </source>
</evidence>
<feature type="non-terminal residue" evidence="1">
    <location>
        <position position="73"/>
    </location>
</feature>
<accession>A0A382QIZ1</accession>
<sequence>MNVIKQPNFIIFGKNSIDEFNFPTSCLVITSKGAKARGWLDRFKLKNYYIFDRVEPNPSIEIIDEIISDFRDS</sequence>
<gene>
    <name evidence="1" type="ORF">METZ01_LOCUS337085</name>
</gene>
<name>A0A382QIZ1_9ZZZZ</name>
<reference evidence="1" key="1">
    <citation type="submission" date="2018-05" db="EMBL/GenBank/DDBJ databases">
        <authorList>
            <person name="Lanie J.A."/>
            <person name="Ng W.-L."/>
            <person name="Kazmierczak K.M."/>
            <person name="Andrzejewski T.M."/>
            <person name="Davidsen T.M."/>
            <person name="Wayne K.J."/>
            <person name="Tettelin H."/>
            <person name="Glass J.I."/>
            <person name="Rusch D."/>
            <person name="Podicherti R."/>
            <person name="Tsui H.-C.T."/>
            <person name="Winkler M.E."/>
        </authorList>
    </citation>
    <scope>NUCLEOTIDE SEQUENCE</scope>
</reference>
<organism evidence="1">
    <name type="scientific">marine metagenome</name>
    <dbReference type="NCBI Taxonomy" id="408172"/>
    <lineage>
        <taxon>unclassified sequences</taxon>
        <taxon>metagenomes</taxon>
        <taxon>ecological metagenomes</taxon>
    </lineage>
</organism>